<dbReference type="Pfam" id="PF00069">
    <property type="entry name" value="Pkinase"/>
    <property type="match status" value="1"/>
</dbReference>
<keyword evidence="13 18" id="KW-0067">ATP-binding</keyword>
<evidence type="ECO:0000256" key="18">
    <source>
        <dbReference type="PROSITE-ProRule" id="PRU10141"/>
    </source>
</evidence>
<evidence type="ECO:0000256" key="13">
    <source>
        <dbReference type="ARBA" id="ARBA00022840"/>
    </source>
</evidence>
<name>A0A0K9NNL4_ZOSMR</name>
<feature type="chain" id="PRO_5005527254" description="non-specific serine/threonine protein kinase" evidence="21">
    <location>
        <begin position="23"/>
        <end position="675"/>
    </location>
</feature>
<evidence type="ECO:0000256" key="20">
    <source>
        <dbReference type="SAM" id="Phobius"/>
    </source>
</evidence>
<dbReference type="GO" id="GO:0005886">
    <property type="term" value="C:plasma membrane"/>
    <property type="evidence" value="ECO:0000318"/>
    <property type="project" value="GO_Central"/>
</dbReference>
<dbReference type="PROSITE" id="PS50011">
    <property type="entry name" value="PROTEIN_KINASE_DOM"/>
    <property type="match status" value="1"/>
</dbReference>
<dbReference type="AlphaFoldDB" id="A0A0K9NNL4"/>
<keyword evidence="6" id="KW-0723">Serine/threonine-protein kinase</keyword>
<dbReference type="InterPro" id="IPR050528">
    <property type="entry name" value="L-type_Lectin-RKs"/>
</dbReference>
<accession>A0A0K9NNL4</accession>
<keyword evidence="16 23" id="KW-0675">Receptor</keyword>
<evidence type="ECO:0000256" key="6">
    <source>
        <dbReference type="ARBA" id="ARBA00022527"/>
    </source>
</evidence>
<keyword evidence="17" id="KW-0325">Glycoprotein</keyword>
<keyword evidence="15 20" id="KW-0472">Membrane</keyword>
<feature type="compositionally biased region" description="Acidic residues" evidence="19">
    <location>
        <begin position="315"/>
        <end position="330"/>
    </location>
</feature>
<evidence type="ECO:0000256" key="12">
    <source>
        <dbReference type="ARBA" id="ARBA00022777"/>
    </source>
</evidence>
<dbReference type="GO" id="GO:0030246">
    <property type="term" value="F:carbohydrate binding"/>
    <property type="evidence" value="ECO:0007669"/>
    <property type="project" value="UniProtKB-KW"/>
</dbReference>
<dbReference type="FunFam" id="3.30.200.20:FF:000168">
    <property type="entry name" value="L-type lectin-domain containing receptor kinase IX.1"/>
    <property type="match status" value="1"/>
</dbReference>
<evidence type="ECO:0000256" key="9">
    <source>
        <dbReference type="ARBA" id="ARBA00022729"/>
    </source>
</evidence>
<keyword evidence="11 18" id="KW-0547">Nucleotide-binding</keyword>
<evidence type="ECO:0000256" key="8">
    <source>
        <dbReference type="ARBA" id="ARBA00022692"/>
    </source>
</evidence>
<dbReference type="EC" id="2.7.11.1" evidence="4"/>
<dbReference type="InterPro" id="IPR017441">
    <property type="entry name" value="Protein_kinase_ATP_BS"/>
</dbReference>
<evidence type="ECO:0000256" key="3">
    <source>
        <dbReference type="ARBA" id="ARBA00010217"/>
    </source>
</evidence>
<dbReference type="SUPFAM" id="SSF56112">
    <property type="entry name" value="Protein kinase-like (PK-like)"/>
    <property type="match status" value="1"/>
</dbReference>
<dbReference type="InterPro" id="IPR008271">
    <property type="entry name" value="Ser/Thr_kinase_AS"/>
</dbReference>
<dbReference type="GO" id="GO:0002229">
    <property type="term" value="P:defense response to oomycetes"/>
    <property type="evidence" value="ECO:0007669"/>
    <property type="project" value="UniProtKB-ARBA"/>
</dbReference>
<evidence type="ECO:0000313" key="24">
    <source>
        <dbReference type="Proteomes" id="UP000036987"/>
    </source>
</evidence>
<dbReference type="Gene3D" id="2.60.120.200">
    <property type="match status" value="1"/>
</dbReference>
<comment type="similarity">
    <text evidence="3">In the C-terminal section; belongs to the protein kinase superfamily. Ser/Thr protein kinase family.</text>
</comment>
<feature type="binding site" evidence="18">
    <location>
        <position position="389"/>
    </location>
    <ligand>
        <name>ATP</name>
        <dbReference type="ChEBI" id="CHEBI:30616"/>
    </ligand>
</feature>
<dbReference type="Gene3D" id="3.30.200.20">
    <property type="entry name" value="Phosphorylase Kinase, domain 1"/>
    <property type="match status" value="1"/>
</dbReference>
<evidence type="ECO:0000256" key="21">
    <source>
        <dbReference type="SAM" id="SignalP"/>
    </source>
</evidence>
<dbReference type="InterPro" id="IPR019825">
    <property type="entry name" value="Lectin_legB_Mn/Ca_BS"/>
</dbReference>
<dbReference type="Proteomes" id="UP000036987">
    <property type="component" value="Unassembled WGS sequence"/>
</dbReference>
<evidence type="ECO:0000256" key="5">
    <source>
        <dbReference type="ARBA" id="ARBA00022475"/>
    </source>
</evidence>
<reference evidence="24" key="1">
    <citation type="journal article" date="2016" name="Nature">
        <title>The genome of the seagrass Zostera marina reveals angiosperm adaptation to the sea.</title>
        <authorList>
            <person name="Olsen J.L."/>
            <person name="Rouze P."/>
            <person name="Verhelst B."/>
            <person name="Lin Y.-C."/>
            <person name="Bayer T."/>
            <person name="Collen J."/>
            <person name="Dattolo E."/>
            <person name="De Paoli E."/>
            <person name="Dittami S."/>
            <person name="Maumus F."/>
            <person name="Michel G."/>
            <person name="Kersting A."/>
            <person name="Lauritano C."/>
            <person name="Lohaus R."/>
            <person name="Toepel M."/>
            <person name="Tonon T."/>
            <person name="Vanneste K."/>
            <person name="Amirebrahimi M."/>
            <person name="Brakel J."/>
            <person name="Bostroem C."/>
            <person name="Chovatia M."/>
            <person name="Grimwood J."/>
            <person name="Jenkins J.W."/>
            <person name="Jueterbock A."/>
            <person name="Mraz A."/>
            <person name="Stam W.T."/>
            <person name="Tice H."/>
            <person name="Bornberg-Bauer E."/>
            <person name="Green P.J."/>
            <person name="Pearson G.A."/>
            <person name="Procaccini G."/>
            <person name="Duarte C.M."/>
            <person name="Schmutz J."/>
            <person name="Reusch T.B.H."/>
            <person name="Van de Peer Y."/>
        </authorList>
    </citation>
    <scope>NUCLEOTIDE SEQUENCE [LARGE SCALE GENOMIC DNA]</scope>
    <source>
        <strain evidence="24">cv. Finnish</strain>
    </source>
</reference>
<proteinExistence type="inferred from homology"/>
<dbReference type="GO" id="GO:0005524">
    <property type="term" value="F:ATP binding"/>
    <property type="evidence" value="ECO:0007669"/>
    <property type="project" value="UniProtKB-UniRule"/>
</dbReference>
<dbReference type="InterPro" id="IPR000719">
    <property type="entry name" value="Prot_kinase_dom"/>
</dbReference>
<dbReference type="STRING" id="29655.A0A0K9NNL4"/>
<evidence type="ECO:0000256" key="4">
    <source>
        <dbReference type="ARBA" id="ARBA00012513"/>
    </source>
</evidence>
<dbReference type="InterPro" id="IPR011009">
    <property type="entry name" value="Kinase-like_dom_sf"/>
</dbReference>
<dbReference type="Gene3D" id="1.10.510.10">
    <property type="entry name" value="Transferase(Phosphotransferase) domain 1"/>
    <property type="match status" value="1"/>
</dbReference>
<dbReference type="PROSITE" id="PS00307">
    <property type="entry name" value="LECTIN_LEGUME_BETA"/>
    <property type="match status" value="1"/>
</dbReference>
<dbReference type="EMBL" id="LFYR01001945">
    <property type="protein sequence ID" value="KMZ58356.1"/>
    <property type="molecule type" value="Genomic_DNA"/>
</dbReference>
<keyword evidence="9 21" id="KW-0732">Signal</keyword>
<dbReference type="Pfam" id="PF00139">
    <property type="entry name" value="Lectin_legB"/>
    <property type="match status" value="1"/>
</dbReference>
<sequence>MSFPNTQLFLLLFFLFDGSLIAFSFNFNFTRIDPGKVISCKKGTDGICPQGDTTIQNDGVIQLTRISGTMGRAFYSDPIAIWHKTTRELTDFTSNFSFIINATDSRLGGMEAGGLAFFLSSYPSTIPSDGGGDLLLGLFDRGTSLVNSSKQIVAVELDTLSDDDRGTEVEDKKGHIGINVNSAESMAVAEWNTSAVYGRKGYAWVRYNSTTYNLSVTIISYGKSGPETIRLSYIVDLTKILPEQVAVGFSASNLQSDEVHAILSWSFKSSLRISNSNSKTSRDMKVTAYAVSATIFVIGGVILAWQLKRSTEGNTNDDIEHDDGDEDTDSVDGSIDGEIDKGKGPRRFQYKQLVQSTNNFSEDRRIGEGGFGSVYKGLLEDVNVDVAIKRISKTSKHRKKDFTSEVKIISRLRHRNLVPLIGWCHNHSELLLVYELETNGSLDSILFQTANDTMFLTWNKRYKIALGLASALYYLHEECDPSIVHRDVKSCNVMLGADCTAKLGDFGLARFVDHNRGPPNTILAGTMGYMAPECVITGRASKESDVYSFGVVALEIACGRRSIDLTTEGEVIGVLEWAWSLYRKGSLIGAMDQRLVVDLELDKTQVERLLLVGLWCANPDVKLRPSIRQAYSTLNMESPPPNLRVEMPDPFQCSPSMQIEMFKQNTTNNTMLDTN</sequence>
<evidence type="ECO:0000256" key="2">
    <source>
        <dbReference type="ARBA" id="ARBA00008536"/>
    </source>
</evidence>
<evidence type="ECO:0000256" key="7">
    <source>
        <dbReference type="ARBA" id="ARBA00022679"/>
    </source>
</evidence>
<keyword evidence="5" id="KW-1003">Cell membrane</keyword>
<feature type="region of interest" description="Disordered" evidence="19">
    <location>
        <begin position="313"/>
        <end position="343"/>
    </location>
</feature>
<evidence type="ECO:0000256" key="16">
    <source>
        <dbReference type="ARBA" id="ARBA00023170"/>
    </source>
</evidence>
<dbReference type="GO" id="GO:0004674">
    <property type="term" value="F:protein serine/threonine kinase activity"/>
    <property type="evidence" value="ECO:0007669"/>
    <property type="project" value="UniProtKB-KW"/>
</dbReference>
<comment type="similarity">
    <text evidence="2">In the N-terminal section; belongs to the leguminous lectin family.</text>
</comment>
<gene>
    <name evidence="23" type="ORF">ZOSMA_77G00140</name>
</gene>
<evidence type="ECO:0000259" key="22">
    <source>
        <dbReference type="PROSITE" id="PS50011"/>
    </source>
</evidence>
<keyword evidence="12 23" id="KW-0418">Kinase</keyword>
<keyword evidence="14 20" id="KW-1133">Transmembrane helix</keyword>
<feature type="transmembrane region" description="Helical" evidence="20">
    <location>
        <begin position="286"/>
        <end position="305"/>
    </location>
</feature>
<comment type="subcellular location">
    <subcellularLocation>
        <location evidence="1">Cell membrane</location>
        <topology evidence="1">Single-pass type I membrane protein</topology>
    </subcellularLocation>
</comment>
<dbReference type="SUPFAM" id="SSF49899">
    <property type="entry name" value="Concanavalin A-like lectins/glucanases"/>
    <property type="match status" value="1"/>
</dbReference>
<dbReference type="OMA" id="TFRNDWD"/>
<dbReference type="PANTHER" id="PTHR27007">
    <property type="match status" value="1"/>
</dbReference>
<feature type="signal peptide" evidence="21">
    <location>
        <begin position="1"/>
        <end position="22"/>
    </location>
</feature>
<evidence type="ECO:0000256" key="10">
    <source>
        <dbReference type="ARBA" id="ARBA00022734"/>
    </source>
</evidence>
<dbReference type="PROSITE" id="PS00108">
    <property type="entry name" value="PROTEIN_KINASE_ST"/>
    <property type="match status" value="1"/>
</dbReference>
<dbReference type="FunFam" id="1.10.510.10:FF:000240">
    <property type="entry name" value="Lectin-domain containing receptor kinase A4.3"/>
    <property type="match status" value="1"/>
</dbReference>
<evidence type="ECO:0000256" key="11">
    <source>
        <dbReference type="ARBA" id="ARBA00022741"/>
    </source>
</evidence>
<evidence type="ECO:0000256" key="17">
    <source>
        <dbReference type="ARBA" id="ARBA00023180"/>
    </source>
</evidence>
<organism evidence="23 24">
    <name type="scientific">Zostera marina</name>
    <name type="common">Eelgrass</name>
    <dbReference type="NCBI Taxonomy" id="29655"/>
    <lineage>
        <taxon>Eukaryota</taxon>
        <taxon>Viridiplantae</taxon>
        <taxon>Streptophyta</taxon>
        <taxon>Embryophyta</taxon>
        <taxon>Tracheophyta</taxon>
        <taxon>Spermatophyta</taxon>
        <taxon>Magnoliopsida</taxon>
        <taxon>Liliopsida</taxon>
        <taxon>Zosteraceae</taxon>
        <taxon>Zostera</taxon>
    </lineage>
</organism>
<dbReference type="SMART" id="SM00220">
    <property type="entry name" value="S_TKc"/>
    <property type="match status" value="1"/>
</dbReference>
<evidence type="ECO:0000256" key="14">
    <source>
        <dbReference type="ARBA" id="ARBA00022989"/>
    </source>
</evidence>
<protein>
    <recommendedName>
        <fullName evidence="4">non-specific serine/threonine protein kinase</fullName>
        <ecNumber evidence="4">2.7.11.1</ecNumber>
    </recommendedName>
</protein>
<dbReference type="CDD" id="cd06899">
    <property type="entry name" value="lectin_legume_LecRK_Arcelin_ConA"/>
    <property type="match status" value="1"/>
</dbReference>
<dbReference type="CDD" id="cd14066">
    <property type="entry name" value="STKc_IRAK"/>
    <property type="match status" value="1"/>
</dbReference>
<keyword evidence="24" id="KW-1185">Reference proteome</keyword>
<keyword evidence="7" id="KW-0808">Transferase</keyword>
<feature type="domain" description="Protein kinase" evidence="22">
    <location>
        <begin position="360"/>
        <end position="643"/>
    </location>
</feature>
<evidence type="ECO:0000256" key="19">
    <source>
        <dbReference type="SAM" id="MobiDB-lite"/>
    </source>
</evidence>
<dbReference type="PROSITE" id="PS00107">
    <property type="entry name" value="PROTEIN_KINASE_ATP"/>
    <property type="match status" value="1"/>
</dbReference>
<dbReference type="InterPro" id="IPR013320">
    <property type="entry name" value="ConA-like_dom_sf"/>
</dbReference>
<dbReference type="InterPro" id="IPR001220">
    <property type="entry name" value="Legume_lectin_dom"/>
</dbReference>
<dbReference type="OrthoDB" id="2014828at2759"/>
<comment type="caution">
    <text evidence="23">The sequence shown here is derived from an EMBL/GenBank/DDBJ whole genome shotgun (WGS) entry which is preliminary data.</text>
</comment>
<keyword evidence="8 20" id="KW-0812">Transmembrane</keyword>
<evidence type="ECO:0000313" key="23">
    <source>
        <dbReference type="EMBL" id="KMZ58356.1"/>
    </source>
</evidence>
<keyword evidence="10 23" id="KW-0430">Lectin</keyword>
<evidence type="ECO:0000256" key="15">
    <source>
        <dbReference type="ARBA" id="ARBA00023136"/>
    </source>
</evidence>
<evidence type="ECO:0000256" key="1">
    <source>
        <dbReference type="ARBA" id="ARBA00004251"/>
    </source>
</evidence>